<keyword evidence="4" id="KW-0812">Transmembrane</keyword>
<keyword evidence="1" id="KW-0677">Repeat</keyword>
<feature type="domain" description="Fibronectin type-III" evidence="6">
    <location>
        <begin position="19"/>
        <end position="111"/>
    </location>
</feature>
<feature type="domain" description="Tyrosine-protein phosphatase" evidence="5">
    <location>
        <begin position="234"/>
        <end position="338"/>
    </location>
</feature>
<keyword evidence="2" id="KW-0378">Hydrolase</keyword>
<dbReference type="SUPFAM" id="SSF49265">
    <property type="entry name" value="Fibronectin type III"/>
    <property type="match status" value="1"/>
</dbReference>
<dbReference type="SUPFAM" id="SSF52799">
    <property type="entry name" value="(Phosphotyrosine protein) phosphatases II"/>
    <property type="match status" value="1"/>
</dbReference>
<dbReference type="SMART" id="SM00194">
    <property type="entry name" value="PTPc"/>
    <property type="match status" value="1"/>
</dbReference>
<proteinExistence type="predicted"/>
<evidence type="ECO:0000256" key="2">
    <source>
        <dbReference type="ARBA" id="ARBA00022912"/>
    </source>
</evidence>
<evidence type="ECO:0000256" key="3">
    <source>
        <dbReference type="SAM" id="MobiDB-lite"/>
    </source>
</evidence>
<protein>
    <submittedName>
        <fullName evidence="7">Tyrosine-protein phosphatase 99A</fullName>
    </submittedName>
</protein>
<dbReference type="PANTHER" id="PTHR46957">
    <property type="entry name" value="CYTOKINE RECEPTOR"/>
    <property type="match status" value="1"/>
</dbReference>
<dbReference type="Gene3D" id="3.90.190.10">
    <property type="entry name" value="Protein tyrosine phosphatase superfamily"/>
    <property type="match status" value="1"/>
</dbReference>
<reference evidence="7" key="1">
    <citation type="submission" date="2023-03" db="EMBL/GenBank/DDBJ databases">
        <authorList>
            <person name="Steffen K."/>
            <person name="Cardenas P."/>
        </authorList>
    </citation>
    <scope>NUCLEOTIDE SEQUENCE</scope>
</reference>
<dbReference type="PROSITE" id="PS50853">
    <property type="entry name" value="FN3"/>
    <property type="match status" value="1"/>
</dbReference>
<accession>A0AA35QRI2</accession>
<organism evidence="7 8">
    <name type="scientific">Geodia barretti</name>
    <name type="common">Barrett's horny sponge</name>
    <dbReference type="NCBI Taxonomy" id="519541"/>
    <lineage>
        <taxon>Eukaryota</taxon>
        <taxon>Metazoa</taxon>
        <taxon>Porifera</taxon>
        <taxon>Demospongiae</taxon>
        <taxon>Heteroscleromorpha</taxon>
        <taxon>Tetractinellida</taxon>
        <taxon>Astrophorina</taxon>
        <taxon>Geodiidae</taxon>
        <taxon>Geodia</taxon>
    </lineage>
</organism>
<feature type="transmembrane region" description="Helical" evidence="4">
    <location>
        <begin position="126"/>
        <end position="146"/>
    </location>
</feature>
<feature type="compositionally biased region" description="Basic and acidic residues" evidence="3">
    <location>
        <begin position="168"/>
        <end position="178"/>
    </location>
</feature>
<dbReference type="InterPro" id="IPR003961">
    <property type="entry name" value="FN3_dom"/>
</dbReference>
<dbReference type="AlphaFoldDB" id="A0AA35QRI2"/>
<dbReference type="EMBL" id="CASHTH010000023">
    <property type="protein sequence ID" value="CAI7989144.1"/>
    <property type="molecule type" value="Genomic_DNA"/>
</dbReference>
<dbReference type="PROSITE" id="PS50055">
    <property type="entry name" value="TYR_PHOSPHATASE_PTP"/>
    <property type="match status" value="1"/>
</dbReference>
<keyword evidence="4" id="KW-0472">Membrane</keyword>
<dbReference type="PRINTS" id="PR00014">
    <property type="entry name" value="FNTYPEIII"/>
</dbReference>
<evidence type="ECO:0000256" key="4">
    <source>
        <dbReference type="SAM" id="Phobius"/>
    </source>
</evidence>
<dbReference type="Pfam" id="PF00102">
    <property type="entry name" value="Y_phosphatase"/>
    <property type="match status" value="1"/>
</dbReference>
<dbReference type="FunFam" id="2.60.40.10:FF:000028">
    <property type="entry name" value="Neuronal cell adhesion molecule"/>
    <property type="match status" value="1"/>
</dbReference>
<dbReference type="SMART" id="SM00060">
    <property type="entry name" value="FN3"/>
    <property type="match status" value="1"/>
</dbReference>
<evidence type="ECO:0000259" key="6">
    <source>
        <dbReference type="PROSITE" id="PS50853"/>
    </source>
</evidence>
<dbReference type="GO" id="GO:0016020">
    <property type="term" value="C:membrane"/>
    <property type="evidence" value="ECO:0007669"/>
    <property type="project" value="UniProtKB-SubCell"/>
</dbReference>
<feature type="region of interest" description="Disordered" evidence="3">
    <location>
        <begin position="156"/>
        <end position="189"/>
    </location>
</feature>
<dbReference type="PRINTS" id="PR00700">
    <property type="entry name" value="PRTYPHPHTASE"/>
</dbReference>
<keyword evidence="8" id="KW-1185">Reference proteome</keyword>
<evidence type="ECO:0000256" key="1">
    <source>
        <dbReference type="ARBA" id="ARBA00022737"/>
    </source>
</evidence>
<gene>
    <name evidence="7" type="ORF">GBAR_LOCUS150</name>
</gene>
<evidence type="ECO:0000259" key="5">
    <source>
        <dbReference type="PROSITE" id="PS50055"/>
    </source>
</evidence>
<comment type="caution">
    <text evidence="7">The sequence shown here is derived from an EMBL/GenBank/DDBJ whole genome shotgun (WGS) entry which is preliminary data.</text>
</comment>
<dbReference type="InterPro" id="IPR013783">
    <property type="entry name" value="Ig-like_fold"/>
</dbReference>
<keyword evidence="4" id="KW-1133">Transmembrane helix</keyword>
<sequence>MSVLMQQLHYSFISAPSAGPSSVSVAGVTSSTITVMWGSVPCIHQNGDITGYSVQYRAVGSENKDTVETSETEITLLSLTPETDYEISVAAVNTEGIGVSTNTSAKTSAERATGISSSAVAAPTSGAVIGVLLLILLVAVLLIVFVRWRRSHRGSVKVKSKPLPPPKPLREREEEEKGGSQSGLEMKDFEESNEEEKEYYFEDPSNIVVSRSDVPVAEFPEYVKLLHQDRDRKLEVEYKSLEKLPAASTEAAKLACNISHNRFKNIFPYDHSRVQLKGNPAEKGSDYINASFIDGYPEKKKAYIASQGPTELTANRFWEMVWDYQIPTIVMLTRCFED</sequence>
<feature type="non-terminal residue" evidence="7">
    <location>
        <position position="1"/>
    </location>
</feature>
<dbReference type="InterPro" id="IPR029021">
    <property type="entry name" value="Prot-tyrosine_phosphatase-like"/>
</dbReference>
<dbReference type="CDD" id="cd00063">
    <property type="entry name" value="FN3"/>
    <property type="match status" value="1"/>
</dbReference>
<dbReference type="Pfam" id="PF00041">
    <property type="entry name" value="fn3"/>
    <property type="match status" value="1"/>
</dbReference>
<dbReference type="InterPro" id="IPR036116">
    <property type="entry name" value="FN3_sf"/>
</dbReference>
<dbReference type="PANTHER" id="PTHR46957:SF3">
    <property type="entry name" value="CYTOKINE RECEPTOR"/>
    <property type="match status" value="1"/>
</dbReference>
<evidence type="ECO:0000313" key="8">
    <source>
        <dbReference type="Proteomes" id="UP001174909"/>
    </source>
</evidence>
<dbReference type="InterPro" id="IPR050713">
    <property type="entry name" value="RTP_Phos/Ushers"/>
</dbReference>
<dbReference type="Proteomes" id="UP001174909">
    <property type="component" value="Unassembled WGS sequence"/>
</dbReference>
<dbReference type="Gene3D" id="2.60.40.10">
    <property type="entry name" value="Immunoglobulins"/>
    <property type="match status" value="1"/>
</dbReference>
<name>A0AA35QRI2_GEOBA</name>
<keyword evidence="2" id="KW-0904">Protein phosphatase</keyword>
<dbReference type="InterPro" id="IPR000242">
    <property type="entry name" value="PTP_cat"/>
</dbReference>
<dbReference type="GO" id="GO:0004725">
    <property type="term" value="F:protein tyrosine phosphatase activity"/>
    <property type="evidence" value="ECO:0007669"/>
    <property type="project" value="InterPro"/>
</dbReference>
<evidence type="ECO:0000313" key="7">
    <source>
        <dbReference type="EMBL" id="CAI7989144.1"/>
    </source>
</evidence>